<proteinExistence type="inferred from homology"/>
<evidence type="ECO:0000256" key="1">
    <source>
        <dbReference type="ARBA" id="ARBA00006019"/>
    </source>
</evidence>
<dbReference type="SMART" id="SM00884">
    <property type="entry name" value="Cullin_Nedd8"/>
    <property type="match status" value="1"/>
</dbReference>
<dbReference type="SUPFAM" id="SSF74788">
    <property type="entry name" value="Cullin repeat-like"/>
    <property type="match status" value="1"/>
</dbReference>
<dbReference type="FunFam" id="1.20.1310.10:FF:000001">
    <property type="entry name" value="Cullin 3"/>
    <property type="match status" value="1"/>
</dbReference>
<dbReference type="Pfam" id="PF26557">
    <property type="entry name" value="Cullin_AB"/>
    <property type="match status" value="1"/>
</dbReference>
<dbReference type="InterPro" id="IPR036390">
    <property type="entry name" value="WH_DNA-bd_sf"/>
</dbReference>
<dbReference type="InterPro" id="IPR016159">
    <property type="entry name" value="Cullin_repeat-like_dom_sf"/>
</dbReference>
<gene>
    <name evidence="8" type="ORF">BD626DRAFT_491042</name>
</gene>
<evidence type="ECO:0000256" key="4">
    <source>
        <dbReference type="PROSITE-ProRule" id="PRU00330"/>
    </source>
</evidence>
<keyword evidence="3" id="KW-0832">Ubl conjugation</keyword>
<dbReference type="AlphaFoldDB" id="A0A550CHB5"/>
<dbReference type="STRING" id="97359.A0A550CHB5"/>
<dbReference type="InterPro" id="IPR016158">
    <property type="entry name" value="Cullin_homology"/>
</dbReference>
<dbReference type="InterPro" id="IPR019559">
    <property type="entry name" value="Cullin_neddylation_domain"/>
</dbReference>
<dbReference type="Proteomes" id="UP000320762">
    <property type="component" value="Unassembled WGS sequence"/>
</dbReference>
<dbReference type="InterPro" id="IPR059120">
    <property type="entry name" value="Cullin-like_AB"/>
</dbReference>
<dbReference type="SUPFAM" id="SSF75632">
    <property type="entry name" value="Cullin homology domain"/>
    <property type="match status" value="1"/>
</dbReference>
<evidence type="ECO:0000313" key="9">
    <source>
        <dbReference type="Proteomes" id="UP000320762"/>
    </source>
</evidence>
<evidence type="ECO:0000259" key="7">
    <source>
        <dbReference type="PROSITE" id="PS50069"/>
    </source>
</evidence>
<dbReference type="InterPro" id="IPR001373">
    <property type="entry name" value="Cullin_N"/>
</dbReference>
<dbReference type="PANTHER" id="PTHR11932">
    <property type="entry name" value="CULLIN"/>
    <property type="match status" value="1"/>
</dbReference>
<feature type="compositionally biased region" description="Basic residues" evidence="6">
    <location>
        <begin position="7"/>
        <end position="18"/>
    </location>
</feature>
<keyword evidence="2" id="KW-1017">Isopeptide bond</keyword>
<feature type="domain" description="Cullin family profile" evidence="7">
    <location>
        <begin position="419"/>
        <end position="652"/>
    </location>
</feature>
<feature type="compositionally biased region" description="Basic and acidic residues" evidence="6">
    <location>
        <begin position="697"/>
        <end position="712"/>
    </location>
</feature>
<dbReference type="Pfam" id="PF00888">
    <property type="entry name" value="Cullin"/>
    <property type="match status" value="1"/>
</dbReference>
<dbReference type="Gene3D" id="1.10.10.10">
    <property type="entry name" value="Winged helix-like DNA-binding domain superfamily/Winged helix DNA-binding domain"/>
    <property type="match status" value="1"/>
</dbReference>
<dbReference type="FunFam" id="1.10.10.10:FF:000014">
    <property type="entry name" value="Cullin 1"/>
    <property type="match status" value="1"/>
</dbReference>
<keyword evidence="9" id="KW-1185">Reference proteome</keyword>
<dbReference type="GO" id="GO:0006511">
    <property type="term" value="P:ubiquitin-dependent protein catabolic process"/>
    <property type="evidence" value="ECO:0007669"/>
    <property type="project" value="InterPro"/>
</dbReference>
<dbReference type="InterPro" id="IPR036388">
    <property type="entry name" value="WH-like_DNA-bd_sf"/>
</dbReference>
<dbReference type="SUPFAM" id="SSF46785">
    <property type="entry name" value="Winged helix' DNA-binding domain"/>
    <property type="match status" value="1"/>
</dbReference>
<feature type="region of interest" description="Disordered" evidence="6">
    <location>
        <begin position="692"/>
        <end position="712"/>
    </location>
</feature>
<protein>
    <submittedName>
        <fullName evidence="8">Cullin</fullName>
    </submittedName>
</protein>
<dbReference type="Gene3D" id="1.20.1310.10">
    <property type="entry name" value="Cullin Repeats"/>
    <property type="match status" value="4"/>
</dbReference>
<accession>A0A550CHB5</accession>
<dbReference type="FunFam" id="1.20.1310.10:FF:000002">
    <property type="entry name" value="cullin-3 isoform X1"/>
    <property type="match status" value="1"/>
</dbReference>
<organism evidence="8 9">
    <name type="scientific">Schizophyllum amplum</name>
    <dbReference type="NCBI Taxonomy" id="97359"/>
    <lineage>
        <taxon>Eukaryota</taxon>
        <taxon>Fungi</taxon>
        <taxon>Dikarya</taxon>
        <taxon>Basidiomycota</taxon>
        <taxon>Agaricomycotina</taxon>
        <taxon>Agaricomycetes</taxon>
        <taxon>Agaricomycetidae</taxon>
        <taxon>Agaricales</taxon>
        <taxon>Schizophyllaceae</taxon>
        <taxon>Schizophyllum</taxon>
    </lineage>
</organism>
<evidence type="ECO:0000256" key="3">
    <source>
        <dbReference type="ARBA" id="ARBA00022843"/>
    </source>
</evidence>
<comment type="caution">
    <text evidence="8">The sequence shown here is derived from an EMBL/GenBank/DDBJ whole genome shotgun (WGS) entry which is preliminary data.</text>
</comment>
<name>A0A550CHB5_9AGAR</name>
<dbReference type="EMBL" id="VDMD01000007">
    <property type="protein sequence ID" value="TRM64192.1"/>
    <property type="molecule type" value="Genomic_DNA"/>
</dbReference>
<dbReference type="Gene3D" id="3.30.230.130">
    <property type="entry name" value="Cullin, Chain C, Domain 2"/>
    <property type="match status" value="1"/>
</dbReference>
<dbReference type="InterPro" id="IPR045093">
    <property type="entry name" value="Cullin"/>
</dbReference>
<evidence type="ECO:0000313" key="8">
    <source>
        <dbReference type="EMBL" id="TRM64192.1"/>
    </source>
</evidence>
<comment type="similarity">
    <text evidence="1 4 5">Belongs to the cullin family.</text>
</comment>
<evidence type="ECO:0000256" key="6">
    <source>
        <dbReference type="SAM" id="MobiDB-lite"/>
    </source>
</evidence>
<dbReference type="InterPro" id="IPR036317">
    <property type="entry name" value="Cullin_homology_sf"/>
</dbReference>
<dbReference type="InterPro" id="IPR016157">
    <property type="entry name" value="Cullin_CS"/>
</dbReference>
<dbReference type="PROSITE" id="PS50069">
    <property type="entry name" value="CULLIN_2"/>
    <property type="match status" value="1"/>
</dbReference>
<sequence length="781" mass="89665">MSTPAARRPKPKIKPPRKHGTDISIDQTWAELARNIREIQNNNASNLSFEHNYRFAYNMVLLRQGEKLYNGVKQLVSENLDTLAKERVVPVFPTGVAKDGPQLSQESEILLKALKSVWDDHTSNMTRLGQILQYMDRVHTKSAGVPATWDVGLDLFLRNILRSPIKDHLVSAVLNEIQYEREGYMINRSTVKGCVDVFLGLVADADTGESVYKQDLEPIFLKESEAFYRTEGERLAESCDAPEFLRRAESHFLAEEDRIHHYLHHQTEPPLRTILQEHVLSRHLAQVLSSPTGLDAMLDMDKYDDLERLFRLFSMVSAGIPTLKRALRESISRRGKDINQLSLNVVAEPKPEAEKGKGKGKARATAQSDALSSALRWVQDVLDLKDKFDTAWVKSFQSNRDIESTLNEAFGTFINMNEKSPEFISLFIDDHLKRGLKGKSDDEVEQVLDKTITVFRYITEKDVFERYYKAHLSKRLLNNRSVSDDAERGMLAKLKVECGFQFTQKLEGMFNDMKISSEHMEKFRAHLLRGTSLQPPAELSVIVMTSTFWPISMVPVPCALPNVLVRSCEAYERFYLGQHSGRRLTWQPALGHADVRVRFNARTHDLNVSTMALVVLLLFEELEDDQFLTYAEIKEATQIADVELQRHLQSLACAKFKILKKHPPGRDVDPGDSFSFNADFSAQMQKIKISTVSSKVESNDERKETRDHVDEERRHQTDACIVRIMKDRKRCGHNDLINEVTRQLSARFRPNPLDIKKRIENLIEREYLERCDDRKSYNYLA</sequence>
<evidence type="ECO:0000256" key="5">
    <source>
        <dbReference type="RuleBase" id="RU003829"/>
    </source>
</evidence>
<evidence type="ECO:0000256" key="2">
    <source>
        <dbReference type="ARBA" id="ARBA00022499"/>
    </source>
</evidence>
<dbReference type="PROSITE" id="PS01256">
    <property type="entry name" value="CULLIN_1"/>
    <property type="match status" value="1"/>
</dbReference>
<dbReference type="GO" id="GO:0031461">
    <property type="term" value="C:cullin-RING ubiquitin ligase complex"/>
    <property type="evidence" value="ECO:0007669"/>
    <property type="project" value="InterPro"/>
</dbReference>
<dbReference type="OrthoDB" id="27073at2759"/>
<feature type="region of interest" description="Disordered" evidence="6">
    <location>
        <begin position="1"/>
        <end position="21"/>
    </location>
</feature>
<reference evidence="8 9" key="1">
    <citation type="journal article" date="2019" name="New Phytol.">
        <title>Comparative genomics reveals unique wood-decay strategies and fruiting body development in the Schizophyllaceae.</title>
        <authorList>
            <person name="Almasi E."/>
            <person name="Sahu N."/>
            <person name="Krizsan K."/>
            <person name="Balint B."/>
            <person name="Kovacs G.M."/>
            <person name="Kiss B."/>
            <person name="Cseklye J."/>
            <person name="Drula E."/>
            <person name="Henrissat B."/>
            <person name="Nagy I."/>
            <person name="Chovatia M."/>
            <person name="Adam C."/>
            <person name="LaButti K."/>
            <person name="Lipzen A."/>
            <person name="Riley R."/>
            <person name="Grigoriev I.V."/>
            <person name="Nagy L.G."/>
        </authorList>
    </citation>
    <scope>NUCLEOTIDE SEQUENCE [LARGE SCALE GENOMIC DNA]</scope>
    <source>
        <strain evidence="8 9">NL-1724</strain>
    </source>
</reference>
<dbReference type="Pfam" id="PF10557">
    <property type="entry name" value="Cullin_Nedd8"/>
    <property type="match status" value="1"/>
</dbReference>
<dbReference type="GO" id="GO:0031625">
    <property type="term" value="F:ubiquitin protein ligase binding"/>
    <property type="evidence" value="ECO:0007669"/>
    <property type="project" value="InterPro"/>
</dbReference>
<dbReference type="SMART" id="SM00182">
    <property type="entry name" value="CULLIN"/>
    <property type="match status" value="1"/>
</dbReference>